<protein>
    <recommendedName>
        <fullName evidence="3">HNH nuclease domain-containing protein</fullName>
    </recommendedName>
</protein>
<evidence type="ECO:0000313" key="1">
    <source>
        <dbReference type="EMBL" id="KAK3318757.1"/>
    </source>
</evidence>
<proteinExistence type="predicted"/>
<keyword evidence="2" id="KW-1185">Reference proteome</keyword>
<evidence type="ECO:0008006" key="3">
    <source>
        <dbReference type="Google" id="ProtNLM"/>
    </source>
</evidence>
<reference evidence="1" key="1">
    <citation type="journal article" date="2023" name="Mol. Phylogenet. Evol.">
        <title>Genome-scale phylogeny and comparative genomics of the fungal order Sordariales.</title>
        <authorList>
            <person name="Hensen N."/>
            <person name="Bonometti L."/>
            <person name="Westerberg I."/>
            <person name="Brannstrom I.O."/>
            <person name="Guillou S."/>
            <person name="Cros-Aarteil S."/>
            <person name="Calhoun S."/>
            <person name="Haridas S."/>
            <person name="Kuo A."/>
            <person name="Mondo S."/>
            <person name="Pangilinan J."/>
            <person name="Riley R."/>
            <person name="LaButti K."/>
            <person name="Andreopoulos B."/>
            <person name="Lipzen A."/>
            <person name="Chen C."/>
            <person name="Yan M."/>
            <person name="Daum C."/>
            <person name="Ng V."/>
            <person name="Clum A."/>
            <person name="Steindorff A."/>
            <person name="Ohm R.A."/>
            <person name="Martin F."/>
            <person name="Silar P."/>
            <person name="Natvig D.O."/>
            <person name="Lalanne C."/>
            <person name="Gautier V."/>
            <person name="Ament-Velasquez S.L."/>
            <person name="Kruys A."/>
            <person name="Hutchinson M.I."/>
            <person name="Powell A.J."/>
            <person name="Barry K."/>
            <person name="Miller A.N."/>
            <person name="Grigoriev I.V."/>
            <person name="Debuchy R."/>
            <person name="Gladieux P."/>
            <person name="Hiltunen Thoren M."/>
            <person name="Johannesson H."/>
        </authorList>
    </citation>
    <scope>NUCLEOTIDE SEQUENCE</scope>
    <source>
        <strain evidence="1">CBS 118394</strain>
    </source>
</reference>
<comment type="caution">
    <text evidence="1">The sequence shown here is derived from an EMBL/GenBank/DDBJ whole genome shotgun (WGS) entry which is preliminary data.</text>
</comment>
<dbReference type="AlphaFoldDB" id="A0AAE0I577"/>
<organism evidence="1 2">
    <name type="scientific">Apodospora peruviana</name>
    <dbReference type="NCBI Taxonomy" id="516989"/>
    <lineage>
        <taxon>Eukaryota</taxon>
        <taxon>Fungi</taxon>
        <taxon>Dikarya</taxon>
        <taxon>Ascomycota</taxon>
        <taxon>Pezizomycotina</taxon>
        <taxon>Sordariomycetes</taxon>
        <taxon>Sordariomycetidae</taxon>
        <taxon>Sordariales</taxon>
        <taxon>Lasiosphaeriaceae</taxon>
        <taxon>Apodospora</taxon>
    </lineage>
</organism>
<dbReference type="Proteomes" id="UP001283341">
    <property type="component" value="Unassembled WGS sequence"/>
</dbReference>
<gene>
    <name evidence="1" type="ORF">B0H66DRAFT_582299</name>
</gene>
<reference evidence="1" key="2">
    <citation type="submission" date="2023-06" db="EMBL/GenBank/DDBJ databases">
        <authorList>
            <consortium name="Lawrence Berkeley National Laboratory"/>
            <person name="Haridas S."/>
            <person name="Hensen N."/>
            <person name="Bonometti L."/>
            <person name="Westerberg I."/>
            <person name="Brannstrom I.O."/>
            <person name="Guillou S."/>
            <person name="Cros-Aarteil S."/>
            <person name="Calhoun S."/>
            <person name="Kuo A."/>
            <person name="Mondo S."/>
            <person name="Pangilinan J."/>
            <person name="Riley R."/>
            <person name="Labutti K."/>
            <person name="Andreopoulos B."/>
            <person name="Lipzen A."/>
            <person name="Chen C."/>
            <person name="Yanf M."/>
            <person name="Daum C."/>
            <person name="Ng V."/>
            <person name="Clum A."/>
            <person name="Steindorff A."/>
            <person name="Ohm R."/>
            <person name="Martin F."/>
            <person name="Silar P."/>
            <person name="Natvig D."/>
            <person name="Lalanne C."/>
            <person name="Gautier V."/>
            <person name="Ament-Velasquez S.L."/>
            <person name="Kruys A."/>
            <person name="Hutchinson M.I."/>
            <person name="Powell A.J."/>
            <person name="Barry K."/>
            <person name="Miller A.N."/>
            <person name="Grigoriev I.V."/>
            <person name="Debuchy R."/>
            <person name="Gladieux P."/>
            <person name="Thoren M.H."/>
            <person name="Johannesson H."/>
        </authorList>
    </citation>
    <scope>NUCLEOTIDE SEQUENCE</scope>
    <source>
        <strain evidence="1">CBS 118394</strain>
    </source>
</reference>
<name>A0AAE0I577_9PEZI</name>
<evidence type="ECO:0000313" key="2">
    <source>
        <dbReference type="Proteomes" id="UP001283341"/>
    </source>
</evidence>
<accession>A0AAE0I577</accession>
<sequence>MADFNTMRHFANEITPPREPVEDYITEVGTRCALFDELRALCKQHIRTPVHETVMNATVSAAFMIAPISEHRDYLQAPAILGAYVPKSRSPEASARPPFGAIPTVILNEPGMDVPSGSVTRSGFSKRVKDRDGHICVFSGMSDPEAGHIFPFATSRNKNLQHLNELLKEFEDASITHHQIHFLFDNTRFPLKPLRETPEGVVVQWHWLKRSILKPLTYIHSDSNILHQAGVMAQSWGDNLAHRESGTFLLRADKPEDKPSWDLLEMRWHLLRVAAICGAAGVTGKYYGYDGPDERALKSHELGHL</sequence>
<dbReference type="EMBL" id="JAUEDM010000004">
    <property type="protein sequence ID" value="KAK3318757.1"/>
    <property type="molecule type" value="Genomic_DNA"/>
</dbReference>